<evidence type="ECO:0000259" key="5">
    <source>
        <dbReference type="PROSITE" id="PS51078"/>
    </source>
</evidence>
<dbReference type="EMBL" id="RBED01000071">
    <property type="protein sequence ID" value="RNL57929.1"/>
    <property type="molecule type" value="Genomic_DNA"/>
</dbReference>
<dbReference type="InterPro" id="IPR014757">
    <property type="entry name" value="Tscrpt_reg_IclR_C"/>
</dbReference>
<dbReference type="AlphaFoldDB" id="A0A3N0C523"/>
<dbReference type="Pfam" id="PF09339">
    <property type="entry name" value="HTH_IclR"/>
    <property type="match status" value="1"/>
</dbReference>
<dbReference type="InterPro" id="IPR029016">
    <property type="entry name" value="GAF-like_dom_sf"/>
</dbReference>
<dbReference type="GO" id="GO:0003677">
    <property type="term" value="F:DNA binding"/>
    <property type="evidence" value="ECO:0007669"/>
    <property type="project" value="UniProtKB-KW"/>
</dbReference>
<dbReference type="OrthoDB" id="4924204at2"/>
<dbReference type="PROSITE" id="PS51078">
    <property type="entry name" value="ICLR_ED"/>
    <property type="match status" value="1"/>
</dbReference>
<dbReference type="GO" id="GO:0003700">
    <property type="term" value="F:DNA-binding transcription factor activity"/>
    <property type="evidence" value="ECO:0007669"/>
    <property type="project" value="TreeGrafter"/>
</dbReference>
<dbReference type="PROSITE" id="PS51077">
    <property type="entry name" value="HTH_ICLR"/>
    <property type="match status" value="1"/>
</dbReference>
<gene>
    <name evidence="6" type="ORF">D7003_05125</name>
</gene>
<dbReference type="InterPro" id="IPR050707">
    <property type="entry name" value="HTH_MetabolicPath_Reg"/>
</dbReference>
<comment type="caution">
    <text evidence="6">The sequence shown here is derived from an EMBL/GenBank/DDBJ whole genome shotgun (WGS) entry which is preliminary data.</text>
</comment>
<accession>A0A3N0C523</accession>
<name>A0A3N0C523_9MICC</name>
<dbReference type="SUPFAM" id="SSF46785">
    <property type="entry name" value="Winged helix' DNA-binding domain"/>
    <property type="match status" value="1"/>
</dbReference>
<evidence type="ECO:0000256" key="1">
    <source>
        <dbReference type="ARBA" id="ARBA00023015"/>
    </source>
</evidence>
<evidence type="ECO:0000259" key="4">
    <source>
        <dbReference type="PROSITE" id="PS51077"/>
    </source>
</evidence>
<feature type="domain" description="HTH iclR-type" evidence="4">
    <location>
        <begin position="30"/>
        <end position="96"/>
    </location>
</feature>
<reference evidence="6 7" key="1">
    <citation type="submission" date="2018-10" db="EMBL/GenBank/DDBJ databases">
        <title>Genome sequencing of Arthrobacter oryzae TNB02.</title>
        <authorList>
            <person name="Cho Y.-J."/>
            <person name="Cho A."/>
            <person name="Kim O.-S."/>
        </authorList>
    </citation>
    <scope>NUCLEOTIDE SEQUENCE [LARGE SCALE GENOMIC DNA]</scope>
    <source>
        <strain evidence="6 7">TNB02</strain>
    </source>
</reference>
<dbReference type="GO" id="GO:0045892">
    <property type="term" value="P:negative regulation of DNA-templated transcription"/>
    <property type="evidence" value="ECO:0007669"/>
    <property type="project" value="TreeGrafter"/>
</dbReference>
<dbReference type="InterPro" id="IPR005471">
    <property type="entry name" value="Tscrpt_reg_IclR_N"/>
</dbReference>
<keyword evidence="3" id="KW-0804">Transcription</keyword>
<dbReference type="Gene3D" id="1.10.10.10">
    <property type="entry name" value="Winged helix-like DNA-binding domain superfamily/Winged helix DNA-binding domain"/>
    <property type="match status" value="1"/>
</dbReference>
<organism evidence="6 7">
    <name type="scientific">Arthrobacter oryzae</name>
    <dbReference type="NCBI Taxonomy" id="409290"/>
    <lineage>
        <taxon>Bacteria</taxon>
        <taxon>Bacillati</taxon>
        <taxon>Actinomycetota</taxon>
        <taxon>Actinomycetes</taxon>
        <taxon>Micrococcales</taxon>
        <taxon>Micrococcaceae</taxon>
        <taxon>Arthrobacter</taxon>
    </lineage>
</organism>
<dbReference type="SUPFAM" id="SSF55781">
    <property type="entry name" value="GAF domain-like"/>
    <property type="match status" value="1"/>
</dbReference>
<evidence type="ECO:0000313" key="7">
    <source>
        <dbReference type="Proteomes" id="UP000273807"/>
    </source>
</evidence>
<evidence type="ECO:0000313" key="6">
    <source>
        <dbReference type="EMBL" id="RNL57929.1"/>
    </source>
</evidence>
<dbReference type="PANTHER" id="PTHR30136:SF24">
    <property type="entry name" value="HTH-TYPE TRANSCRIPTIONAL REPRESSOR ALLR"/>
    <property type="match status" value="1"/>
</dbReference>
<sequence length="322" mass="33990">MSTRSCYGRLVTDSGKTSTATGGRLPRRNSSGLRRDLELLEILGSPQAVEAAGLGVSRVAEIAGRDKAQVSRTLATLAEAGLVSRDPDSLLYSLGAGLYALAARTAEARMVTASAPYLKRVSAATHETTHLCVLRGGTVLTLKSETSNHTFRALGWEGVSVDAWGTSSGRVLVSDWDTPALRNWYDIHAAKIAAVRGTGGQELSPLALESGQDAAADHAPFKIETFEELLTEIAEVRRRGYAVVDEEFELGVVGVSAPVYDFKQRIIAAINVSAPKQRFGQHLEQAGALAAKVALEFSAALGASGAVMAGTDGRAPETATRR</sequence>
<evidence type="ECO:0000256" key="2">
    <source>
        <dbReference type="ARBA" id="ARBA00023125"/>
    </source>
</evidence>
<evidence type="ECO:0000256" key="3">
    <source>
        <dbReference type="ARBA" id="ARBA00023163"/>
    </source>
</evidence>
<protein>
    <submittedName>
        <fullName evidence="6">IclR family transcriptional regulator</fullName>
    </submittedName>
</protein>
<dbReference type="Pfam" id="PF01614">
    <property type="entry name" value="IclR_C"/>
    <property type="match status" value="2"/>
</dbReference>
<dbReference type="InterPro" id="IPR036388">
    <property type="entry name" value="WH-like_DNA-bd_sf"/>
</dbReference>
<dbReference type="InterPro" id="IPR036390">
    <property type="entry name" value="WH_DNA-bd_sf"/>
</dbReference>
<dbReference type="Proteomes" id="UP000273807">
    <property type="component" value="Unassembled WGS sequence"/>
</dbReference>
<keyword evidence="7" id="KW-1185">Reference proteome</keyword>
<dbReference type="Gene3D" id="3.30.450.40">
    <property type="match status" value="1"/>
</dbReference>
<keyword evidence="2" id="KW-0238">DNA-binding</keyword>
<keyword evidence="1" id="KW-0805">Transcription regulation</keyword>
<feature type="domain" description="IclR-ED" evidence="5">
    <location>
        <begin position="97"/>
        <end position="303"/>
    </location>
</feature>
<dbReference type="PANTHER" id="PTHR30136">
    <property type="entry name" value="HELIX-TURN-HELIX TRANSCRIPTIONAL REGULATOR, ICLR FAMILY"/>
    <property type="match status" value="1"/>
</dbReference>
<dbReference type="SMART" id="SM00346">
    <property type="entry name" value="HTH_ICLR"/>
    <property type="match status" value="1"/>
</dbReference>
<proteinExistence type="predicted"/>